<evidence type="ECO:0000256" key="13">
    <source>
        <dbReference type="ARBA" id="ARBA00023145"/>
    </source>
</evidence>
<sequence length="465" mass="53000">MDSTSVFALCLLLCVSRTFSTVAPWTELEEAKTYLNKFGYMEDSQDPNNLEDIIEALKVFQRANELPPTGELDEQTLEVMRSPRCGIQDPFNQRQQKYRVMGRWRKRALTYRILSWTPDLSRSEVRSALRAAFAYWSEVTALSFREVQFGAADIRISFHTKDGLCPVPFDGPGQVLAHAEAPESGVVHFDEDEQWTEGSFRGTNLRIVAAHEIGHALGLAHSQYRSALMAPVYSGYRLNFKLHHDDIRGIQALYGKRAPGPVASSPPSPLRPTLSSGRVPDPCRAPLDAIMLGPWGKTFAFSGDYVWTVSDLGHNAPIRIQRLWRELPGNLNAAVHSPRTNKTYFFKGNRVWRYQNFLLDYGYPKPLTRIPPNIHAALYLQKNQKLVFIKGSEFWQWDELRHTDMSLYPKPLSLLLPGPSSPDAAFTWTNGRIYLFKGASYWRVSEQLSLDPGYPQSTRLRWMRC</sequence>
<evidence type="ECO:0000256" key="6">
    <source>
        <dbReference type="ARBA" id="ARBA00022723"/>
    </source>
</evidence>
<protein>
    <recommendedName>
        <fullName evidence="22">Peptidase metallopeptidase domain-containing protein</fullName>
    </recommendedName>
</protein>
<dbReference type="InterPro" id="IPR036375">
    <property type="entry name" value="Hemopexin-like_dom_sf"/>
</dbReference>
<gene>
    <name evidence="23" type="ORF">KC01_LOCUS35433</name>
</gene>
<keyword evidence="9" id="KW-0378">Hydrolase</keyword>
<evidence type="ECO:0000259" key="22">
    <source>
        <dbReference type="SMART" id="SM00235"/>
    </source>
</evidence>
<feature type="binding site" evidence="17">
    <location>
        <position position="171"/>
    </location>
    <ligand>
        <name>Ca(2+)</name>
        <dbReference type="ChEBI" id="CHEBI:29108"/>
        <label>3</label>
    </ligand>
</feature>
<keyword evidence="6 16" id="KW-0479">Metal-binding</keyword>
<dbReference type="InterPro" id="IPR002477">
    <property type="entry name" value="Peptidoglycan-bd-like"/>
</dbReference>
<dbReference type="CDD" id="cd00094">
    <property type="entry name" value="HX"/>
    <property type="match status" value="1"/>
</dbReference>
<evidence type="ECO:0000256" key="4">
    <source>
        <dbReference type="ARBA" id="ARBA00022530"/>
    </source>
</evidence>
<feature type="binding site" evidence="17">
    <location>
        <position position="193"/>
    </location>
    <ligand>
        <name>Ca(2+)</name>
        <dbReference type="ChEBI" id="CHEBI:29108"/>
        <label>3</label>
    </ligand>
</feature>
<dbReference type="SUPFAM" id="SSF50923">
    <property type="entry name" value="Hemopexin-like domain"/>
    <property type="match status" value="1"/>
</dbReference>
<feature type="binding site" evidence="17">
    <location>
        <position position="170"/>
    </location>
    <ligand>
        <name>Ca(2+)</name>
        <dbReference type="ChEBI" id="CHEBI:29108"/>
        <label>3</label>
    </ligand>
</feature>
<feature type="binding site" evidence="17">
    <location>
        <position position="119"/>
    </location>
    <ligand>
        <name>Ca(2+)</name>
        <dbReference type="ChEBI" id="CHEBI:29108"/>
        <label>1</label>
    </ligand>
</feature>
<accession>A0AAV2M581</accession>
<feature type="binding site" evidence="16">
    <location>
        <position position="215"/>
    </location>
    <ligand>
        <name>Zn(2+)</name>
        <dbReference type="ChEBI" id="CHEBI:29105"/>
        <label>2</label>
        <note>catalytic</note>
    </ligand>
</feature>
<comment type="similarity">
    <text evidence="2">Belongs to the peptidase M10A family.</text>
</comment>
<keyword evidence="7 21" id="KW-0732">Signal</keyword>
<dbReference type="GO" id="GO:0005615">
    <property type="term" value="C:extracellular space"/>
    <property type="evidence" value="ECO:0007669"/>
    <property type="project" value="TreeGrafter"/>
</dbReference>
<dbReference type="PROSITE" id="PS51642">
    <property type="entry name" value="HEMOPEXIN_2"/>
    <property type="match status" value="2"/>
</dbReference>
<dbReference type="SMART" id="SM00120">
    <property type="entry name" value="HX"/>
    <property type="match status" value="4"/>
</dbReference>
<reference evidence="23 24" key="1">
    <citation type="submission" date="2024-04" db="EMBL/GenBank/DDBJ databases">
        <authorList>
            <person name="Waldvogel A.-M."/>
            <person name="Schoenle A."/>
        </authorList>
    </citation>
    <scope>NUCLEOTIDE SEQUENCE [LARGE SCALE GENOMIC DNA]</scope>
</reference>
<feature type="modified residue" description="Phosphotyrosine; by PKDCC" evidence="18">
    <location>
        <position position="363"/>
    </location>
</feature>
<dbReference type="CDD" id="cd04278">
    <property type="entry name" value="ZnMc_MMP"/>
    <property type="match status" value="1"/>
</dbReference>
<dbReference type="AlphaFoldDB" id="A0AAV2M581"/>
<evidence type="ECO:0000313" key="24">
    <source>
        <dbReference type="Proteomes" id="UP001497482"/>
    </source>
</evidence>
<dbReference type="Gene3D" id="3.40.390.10">
    <property type="entry name" value="Collagenase (Catalytic Domain)"/>
    <property type="match status" value="1"/>
</dbReference>
<dbReference type="InterPro" id="IPR024079">
    <property type="entry name" value="MetalloPept_cat_dom_sf"/>
</dbReference>
<dbReference type="SMART" id="SM00235">
    <property type="entry name" value="ZnMc"/>
    <property type="match status" value="1"/>
</dbReference>
<dbReference type="PANTHER" id="PTHR10201">
    <property type="entry name" value="MATRIX METALLOPROTEINASE"/>
    <property type="match status" value="1"/>
</dbReference>
<dbReference type="EMBL" id="OZ035828">
    <property type="protein sequence ID" value="CAL1608516.1"/>
    <property type="molecule type" value="Genomic_DNA"/>
</dbReference>
<organism evidence="23 24">
    <name type="scientific">Knipowitschia caucasica</name>
    <name type="common">Caucasian dwarf goby</name>
    <name type="synonym">Pomatoschistus caucasicus</name>
    <dbReference type="NCBI Taxonomy" id="637954"/>
    <lineage>
        <taxon>Eukaryota</taxon>
        <taxon>Metazoa</taxon>
        <taxon>Chordata</taxon>
        <taxon>Craniata</taxon>
        <taxon>Vertebrata</taxon>
        <taxon>Euteleostomi</taxon>
        <taxon>Actinopterygii</taxon>
        <taxon>Neopterygii</taxon>
        <taxon>Teleostei</taxon>
        <taxon>Neoteleostei</taxon>
        <taxon>Acanthomorphata</taxon>
        <taxon>Gobiaria</taxon>
        <taxon>Gobiiformes</taxon>
        <taxon>Gobioidei</taxon>
        <taxon>Gobiidae</taxon>
        <taxon>Gobiinae</taxon>
        <taxon>Knipowitschia</taxon>
    </lineage>
</organism>
<dbReference type="Gene3D" id="2.110.10.10">
    <property type="entry name" value="Hemopexin-like domain"/>
    <property type="match status" value="2"/>
</dbReference>
<dbReference type="GO" id="GO:0008270">
    <property type="term" value="F:zinc ion binding"/>
    <property type="evidence" value="ECO:0007669"/>
    <property type="project" value="InterPro"/>
</dbReference>
<keyword evidence="14" id="KW-1015">Disulfide bond</keyword>
<evidence type="ECO:0000256" key="16">
    <source>
        <dbReference type="PIRSR" id="PIRSR001191-2"/>
    </source>
</evidence>
<evidence type="ECO:0000313" key="23">
    <source>
        <dbReference type="EMBL" id="CAL1608516.1"/>
    </source>
</evidence>
<feature type="repeat" description="Hemopexin" evidence="19">
    <location>
        <begin position="328"/>
        <end position="374"/>
    </location>
</feature>
<dbReference type="FunFam" id="3.40.390.10:FF:000007">
    <property type="entry name" value="Collagenase 3"/>
    <property type="match status" value="1"/>
</dbReference>
<feature type="binding site" evidence="17">
    <location>
        <position position="334"/>
    </location>
    <ligand>
        <name>Ca(2+)</name>
        <dbReference type="ChEBI" id="CHEBI:29108"/>
        <label>5</label>
    </ligand>
</feature>
<dbReference type="GO" id="GO:0006508">
    <property type="term" value="P:proteolysis"/>
    <property type="evidence" value="ECO:0007669"/>
    <property type="project" value="UniProtKB-KW"/>
</dbReference>
<dbReference type="InterPro" id="IPR018487">
    <property type="entry name" value="Hemopexin-like_repeat"/>
</dbReference>
<evidence type="ECO:0000256" key="12">
    <source>
        <dbReference type="ARBA" id="ARBA00023049"/>
    </source>
</evidence>
<dbReference type="PANTHER" id="PTHR10201:SF166">
    <property type="entry name" value="MATRIX METALLOPROTEINASE-19"/>
    <property type="match status" value="1"/>
</dbReference>
<feature type="binding site" evidence="17">
    <location>
        <position position="377"/>
    </location>
    <ligand>
        <name>Ca(2+)</name>
        <dbReference type="ChEBI" id="CHEBI:29108"/>
        <label>5</label>
    </ligand>
</feature>
<feature type="binding site" evidence="17">
    <location>
        <position position="193"/>
    </location>
    <ligand>
        <name>Ca(2+)</name>
        <dbReference type="ChEBI" id="CHEBI:29108"/>
        <label>1</label>
    </ligand>
</feature>
<dbReference type="GO" id="GO:0031012">
    <property type="term" value="C:extracellular matrix"/>
    <property type="evidence" value="ECO:0007669"/>
    <property type="project" value="InterPro"/>
</dbReference>
<feature type="binding site" evidence="16">
    <location>
        <position position="211"/>
    </location>
    <ligand>
        <name>Zn(2+)</name>
        <dbReference type="ChEBI" id="CHEBI:29105"/>
        <label>2</label>
        <note>catalytic</note>
    </ligand>
</feature>
<evidence type="ECO:0000256" key="3">
    <source>
        <dbReference type="ARBA" id="ARBA00022525"/>
    </source>
</evidence>
<dbReference type="Proteomes" id="UP001497482">
    <property type="component" value="Chromosome 6"/>
</dbReference>
<dbReference type="InterPro" id="IPR000585">
    <property type="entry name" value="Hemopexin-like_dom"/>
</dbReference>
<evidence type="ECO:0000256" key="2">
    <source>
        <dbReference type="ARBA" id="ARBA00010370"/>
    </source>
</evidence>
<dbReference type="Pfam" id="PF00045">
    <property type="entry name" value="Hemopexin"/>
    <property type="match status" value="2"/>
</dbReference>
<dbReference type="InterPro" id="IPR018486">
    <property type="entry name" value="Hemopexin_CS"/>
</dbReference>
<evidence type="ECO:0000256" key="19">
    <source>
        <dbReference type="PROSITE-ProRule" id="PRU01011"/>
    </source>
</evidence>
<dbReference type="FunFam" id="2.110.10.10:FF:000008">
    <property type="entry name" value="Matrix metallopeptidase 19"/>
    <property type="match status" value="1"/>
</dbReference>
<feature type="repeat" description="Hemopexin" evidence="19">
    <location>
        <begin position="419"/>
        <end position="465"/>
    </location>
</feature>
<comment type="cofactor">
    <cofactor evidence="17">
        <name>Zn(2+)</name>
        <dbReference type="ChEBI" id="CHEBI:29105"/>
    </cofactor>
    <text evidence="17">Binds 2 Zn(2+) ions per subunit.</text>
</comment>
<keyword evidence="5" id="KW-0645">Protease</keyword>
<keyword evidence="8" id="KW-0677">Repeat</keyword>
<keyword evidence="12" id="KW-0482">Metalloprotease</keyword>
<feature type="binding site" evidence="17">
    <location>
        <position position="290"/>
    </location>
    <ligand>
        <name>Ca(2+)</name>
        <dbReference type="ChEBI" id="CHEBI:29108"/>
        <label>5</label>
    </ligand>
</feature>
<dbReference type="GO" id="GO:0030198">
    <property type="term" value="P:extracellular matrix organization"/>
    <property type="evidence" value="ECO:0007669"/>
    <property type="project" value="TreeGrafter"/>
</dbReference>
<feature type="binding site" evidence="17">
    <location>
        <position position="288"/>
    </location>
    <ligand>
        <name>Ca(2+)</name>
        <dbReference type="ChEBI" id="CHEBI:29108"/>
        <label>4</label>
    </ligand>
</feature>
<evidence type="ECO:0000256" key="7">
    <source>
        <dbReference type="ARBA" id="ARBA00022729"/>
    </source>
</evidence>
<comment type="subcellular location">
    <subcellularLocation>
        <location evidence="1">Secreted</location>
        <location evidence="1">Extracellular space</location>
        <location evidence="1">Extracellular matrix</location>
    </subcellularLocation>
</comment>
<evidence type="ECO:0000256" key="17">
    <source>
        <dbReference type="PIRSR" id="PIRSR621190-2"/>
    </source>
</evidence>
<feature type="binding site" evidence="17">
    <location>
        <position position="229"/>
    </location>
    <ligand>
        <name>Zn(2+)</name>
        <dbReference type="ChEBI" id="CHEBI:29105"/>
        <label>2</label>
        <note>catalytic</note>
    </ligand>
</feature>
<name>A0AAV2M581_KNICA</name>
<evidence type="ECO:0000256" key="9">
    <source>
        <dbReference type="ARBA" id="ARBA00022801"/>
    </source>
</evidence>
<keyword evidence="24" id="KW-1185">Reference proteome</keyword>
<keyword evidence="3" id="KW-0964">Secreted</keyword>
<keyword evidence="4" id="KW-0272">Extracellular matrix</keyword>
<feature type="region of interest" description="Disordered" evidence="20">
    <location>
        <begin position="258"/>
        <end position="278"/>
    </location>
</feature>
<keyword evidence="11 17" id="KW-0106">Calcium</keyword>
<evidence type="ECO:0000256" key="21">
    <source>
        <dbReference type="SAM" id="SignalP"/>
    </source>
</evidence>
<dbReference type="InterPro" id="IPR006026">
    <property type="entry name" value="Peptidase_Metallo"/>
</dbReference>
<feature type="binding site" evidence="16">
    <location>
        <position position="221"/>
    </location>
    <ligand>
        <name>Zn(2+)</name>
        <dbReference type="ChEBI" id="CHEBI:29105"/>
        <label>2</label>
        <note>catalytic</note>
    </ligand>
</feature>
<dbReference type="InterPro" id="IPR021190">
    <property type="entry name" value="Pept_M10A"/>
</dbReference>
<feature type="signal peptide" evidence="21">
    <location>
        <begin position="1"/>
        <end position="20"/>
    </location>
</feature>
<feature type="binding site" evidence="17">
    <location>
        <position position="423"/>
    </location>
    <ligand>
        <name>Ca(2+)</name>
        <dbReference type="ChEBI" id="CHEBI:29108"/>
        <label>4</label>
    </ligand>
</feature>
<evidence type="ECO:0000256" key="8">
    <source>
        <dbReference type="ARBA" id="ARBA00022737"/>
    </source>
</evidence>
<evidence type="ECO:0000256" key="10">
    <source>
        <dbReference type="ARBA" id="ARBA00022833"/>
    </source>
</evidence>
<evidence type="ECO:0000256" key="14">
    <source>
        <dbReference type="ARBA" id="ARBA00023157"/>
    </source>
</evidence>
<dbReference type="GO" id="GO:0004222">
    <property type="term" value="F:metalloendopeptidase activity"/>
    <property type="evidence" value="ECO:0007669"/>
    <property type="project" value="InterPro"/>
</dbReference>
<dbReference type="GO" id="GO:0030574">
    <property type="term" value="P:collagen catabolic process"/>
    <property type="evidence" value="ECO:0007669"/>
    <property type="project" value="TreeGrafter"/>
</dbReference>
<feature type="binding site" description="in inhibited form" evidence="17">
    <location>
        <position position="85"/>
    </location>
    <ligand>
        <name>Zn(2+)</name>
        <dbReference type="ChEBI" id="CHEBI:29105"/>
        <label>2</label>
        <note>catalytic</note>
    </ligand>
</feature>
<comment type="cofactor">
    <cofactor evidence="17">
        <name>Ca(2+)</name>
        <dbReference type="ChEBI" id="CHEBI:29108"/>
    </cofactor>
    <text evidence="17">Can bind about 5 Ca(2+) ions per subunit.</text>
</comment>
<feature type="binding site" evidence="17">
    <location>
        <position position="188"/>
    </location>
    <ligand>
        <name>Zn(2+)</name>
        <dbReference type="ChEBI" id="CHEBI:29105"/>
        <label>1</label>
    </ligand>
</feature>
<dbReference type="Pfam" id="PF01471">
    <property type="entry name" value="PG_binding_1"/>
    <property type="match status" value="1"/>
</dbReference>
<dbReference type="PIRSF" id="PIRSF001191">
    <property type="entry name" value="Peptidase_M10A_matrix"/>
    <property type="match status" value="1"/>
</dbReference>
<evidence type="ECO:0000256" key="18">
    <source>
        <dbReference type="PIRSR" id="PIRSR621190-4"/>
    </source>
</evidence>
<evidence type="ECO:0000256" key="5">
    <source>
        <dbReference type="ARBA" id="ARBA00022670"/>
    </source>
</evidence>
<feature type="binding site" evidence="17">
    <location>
        <position position="190"/>
    </location>
    <ligand>
        <name>Ca(2+)</name>
        <dbReference type="ChEBI" id="CHEBI:29108"/>
        <label>3</label>
    </ligand>
</feature>
<feature type="binding site" evidence="17">
    <location>
        <position position="153"/>
    </location>
    <ligand>
        <name>Ca(2+)</name>
        <dbReference type="ChEBI" id="CHEBI:29108"/>
        <label>2</label>
    </ligand>
</feature>
<dbReference type="InterPro" id="IPR036365">
    <property type="entry name" value="PGBD-like_sf"/>
</dbReference>
<evidence type="ECO:0000256" key="15">
    <source>
        <dbReference type="PIRSR" id="PIRSR001191-1"/>
    </source>
</evidence>
<keyword evidence="10 16" id="KW-0862">Zinc</keyword>
<evidence type="ECO:0000256" key="11">
    <source>
        <dbReference type="ARBA" id="ARBA00022837"/>
    </source>
</evidence>
<feature type="chain" id="PRO_5043348706" description="Peptidase metallopeptidase domain-containing protein" evidence="21">
    <location>
        <begin position="21"/>
        <end position="465"/>
    </location>
</feature>
<dbReference type="PROSITE" id="PS00024">
    <property type="entry name" value="HEMOPEXIN"/>
    <property type="match status" value="1"/>
</dbReference>
<keyword evidence="13" id="KW-0865">Zymogen</keyword>
<dbReference type="SUPFAM" id="SSF55486">
    <property type="entry name" value="Metalloproteases ('zincins'), catalytic domain"/>
    <property type="match status" value="1"/>
</dbReference>
<dbReference type="SUPFAM" id="SSF47090">
    <property type="entry name" value="PGBD-like"/>
    <property type="match status" value="1"/>
</dbReference>
<feature type="binding site" evidence="17">
    <location>
        <position position="178"/>
    </location>
    <ligand>
        <name>Zn(2+)</name>
        <dbReference type="ChEBI" id="CHEBI:29105"/>
        <label>1</label>
    </ligand>
</feature>
<evidence type="ECO:0000256" key="1">
    <source>
        <dbReference type="ARBA" id="ARBA00004498"/>
    </source>
</evidence>
<dbReference type="Pfam" id="PF00413">
    <property type="entry name" value="Peptidase_M10"/>
    <property type="match status" value="1"/>
</dbReference>
<feature type="active site" evidence="15">
    <location>
        <position position="212"/>
    </location>
</feature>
<evidence type="ECO:0000256" key="20">
    <source>
        <dbReference type="SAM" id="MobiDB-lite"/>
    </source>
</evidence>
<feature type="domain" description="Peptidase metallopeptidase" evidence="22">
    <location>
        <begin position="100"/>
        <end position="256"/>
    </location>
</feature>
<dbReference type="InterPro" id="IPR033739">
    <property type="entry name" value="M10A_MMP"/>
</dbReference>
<proteinExistence type="inferred from homology"/>
<dbReference type="InterPro" id="IPR001818">
    <property type="entry name" value="Pept_M10_metallopeptidase"/>
</dbReference>
<dbReference type="PRINTS" id="PR00138">
    <property type="entry name" value="MATRIXIN"/>
</dbReference>